<evidence type="ECO:0000256" key="4">
    <source>
        <dbReference type="ARBA" id="ARBA00022737"/>
    </source>
</evidence>
<proteinExistence type="predicted"/>
<evidence type="ECO:0000256" key="6">
    <source>
        <dbReference type="ARBA" id="ARBA00023157"/>
    </source>
</evidence>
<evidence type="ECO:0000256" key="2">
    <source>
        <dbReference type="ARBA" id="ARBA00022525"/>
    </source>
</evidence>
<reference evidence="15 16" key="1">
    <citation type="journal article" date="2021" name="Sci. Rep.">
        <title>Chromosome anchoring in Senegalese sole (Solea senegalensis) reveals sex-associated markers and genome rearrangements in flatfish.</title>
        <authorList>
            <person name="Guerrero-Cozar I."/>
            <person name="Gomez-Garrido J."/>
            <person name="Berbel C."/>
            <person name="Martinez-Blanch J.F."/>
            <person name="Alioto T."/>
            <person name="Claros M.G."/>
            <person name="Gagnaire P.A."/>
            <person name="Manchado M."/>
        </authorList>
    </citation>
    <scope>NUCLEOTIDE SEQUENCE [LARGE SCALE GENOMIC DNA]</scope>
    <source>
        <strain evidence="15">Sse05_10M</strain>
    </source>
</reference>
<gene>
    <name evidence="15" type="ORF">JOB18_024166</name>
</gene>
<dbReference type="Pfam" id="PF06009">
    <property type="entry name" value="Laminin_II"/>
    <property type="match status" value="1"/>
</dbReference>
<evidence type="ECO:0000256" key="10">
    <source>
        <dbReference type="SAM" id="Coils"/>
    </source>
</evidence>
<evidence type="ECO:0000256" key="8">
    <source>
        <dbReference type="ARBA" id="ARBA00023292"/>
    </source>
</evidence>
<dbReference type="PROSITE" id="PS01248">
    <property type="entry name" value="EGF_LAM_1"/>
    <property type="match status" value="2"/>
</dbReference>
<dbReference type="CDD" id="cd00055">
    <property type="entry name" value="EGF_Lam"/>
    <property type="match status" value="2"/>
</dbReference>
<feature type="coiled-coil region" evidence="10">
    <location>
        <begin position="640"/>
        <end position="688"/>
    </location>
</feature>
<evidence type="ECO:0000256" key="7">
    <source>
        <dbReference type="ARBA" id="ARBA00023180"/>
    </source>
</evidence>
<dbReference type="GO" id="GO:0016020">
    <property type="term" value="C:membrane"/>
    <property type="evidence" value="ECO:0007669"/>
    <property type="project" value="UniProtKB-SubCell"/>
</dbReference>
<dbReference type="PROSITE" id="PS50025">
    <property type="entry name" value="LAM_G_DOMAIN"/>
    <property type="match status" value="4"/>
</dbReference>
<feature type="chain" id="PRO_5043394944" evidence="12">
    <location>
        <begin position="26"/>
        <end position="1645"/>
    </location>
</feature>
<keyword evidence="2" id="KW-0964">Secreted</keyword>
<evidence type="ECO:0000259" key="13">
    <source>
        <dbReference type="PROSITE" id="PS50025"/>
    </source>
</evidence>
<evidence type="ECO:0000256" key="12">
    <source>
        <dbReference type="SAM" id="SignalP"/>
    </source>
</evidence>
<keyword evidence="5" id="KW-0084">Basement membrane</keyword>
<evidence type="ECO:0000256" key="11">
    <source>
        <dbReference type="SAM" id="MobiDB-lite"/>
    </source>
</evidence>
<feature type="domain" description="Laminin G" evidence="13">
    <location>
        <begin position="1299"/>
        <end position="1467"/>
    </location>
</feature>
<dbReference type="EMBL" id="JAGKHQ010000497">
    <property type="protein sequence ID" value="KAG7467767.1"/>
    <property type="molecule type" value="Genomic_DNA"/>
</dbReference>
<keyword evidence="3 12" id="KW-0732">Signal</keyword>
<keyword evidence="4" id="KW-0677">Repeat</keyword>
<dbReference type="GO" id="GO:0005604">
    <property type="term" value="C:basement membrane"/>
    <property type="evidence" value="ECO:0007669"/>
    <property type="project" value="UniProtKB-SubCell"/>
</dbReference>
<evidence type="ECO:0000313" key="16">
    <source>
        <dbReference type="Proteomes" id="UP000693946"/>
    </source>
</evidence>
<feature type="domain" description="Laminin G" evidence="13">
    <location>
        <begin position="1472"/>
        <end position="1642"/>
    </location>
</feature>
<dbReference type="PANTHER" id="PTHR15036">
    <property type="entry name" value="PIKACHURIN-LIKE PROTEIN"/>
    <property type="match status" value="1"/>
</dbReference>
<keyword evidence="8 9" id="KW-0424">Laminin EGF-like domain</keyword>
<dbReference type="Proteomes" id="UP000693946">
    <property type="component" value="Unassembled WGS sequence"/>
</dbReference>
<evidence type="ECO:0000256" key="1">
    <source>
        <dbReference type="ARBA" id="ARBA00004302"/>
    </source>
</evidence>
<dbReference type="GO" id="GO:0007155">
    <property type="term" value="P:cell adhesion"/>
    <property type="evidence" value="ECO:0007669"/>
    <property type="project" value="InterPro"/>
</dbReference>
<dbReference type="SMART" id="SM00180">
    <property type="entry name" value="EGF_Lam"/>
    <property type="match status" value="2"/>
</dbReference>
<evidence type="ECO:0000259" key="14">
    <source>
        <dbReference type="PROSITE" id="PS50027"/>
    </source>
</evidence>
<keyword evidence="7" id="KW-0325">Glycoprotein</keyword>
<comment type="subcellular location">
    <subcellularLocation>
        <location evidence="1">Secreted</location>
        <location evidence="1">Extracellular space</location>
        <location evidence="1">Extracellular matrix</location>
        <location evidence="1">Basement membrane</location>
    </subcellularLocation>
</comment>
<keyword evidence="6 9" id="KW-1015">Disulfide bond</keyword>
<dbReference type="Pfam" id="PF02210">
    <property type="entry name" value="Laminin_G_2"/>
    <property type="match status" value="3"/>
</dbReference>
<evidence type="ECO:0000313" key="15">
    <source>
        <dbReference type="EMBL" id="KAG7467767.1"/>
    </source>
</evidence>
<comment type="caution">
    <text evidence="15">The sequence shown here is derived from an EMBL/GenBank/DDBJ whole genome shotgun (WGS) entry which is preliminary data.</text>
</comment>
<dbReference type="CDD" id="cd00110">
    <property type="entry name" value="LamG"/>
    <property type="match status" value="4"/>
</dbReference>
<dbReference type="Pfam" id="PF00053">
    <property type="entry name" value="EGF_laminin"/>
    <property type="match status" value="1"/>
</dbReference>
<feature type="domain" description="Laminin G" evidence="13">
    <location>
        <begin position="930"/>
        <end position="1106"/>
    </location>
</feature>
<dbReference type="PANTHER" id="PTHR15036:SF85">
    <property type="entry name" value="SP2353, ISOFORM A"/>
    <property type="match status" value="1"/>
</dbReference>
<keyword evidence="16" id="KW-1185">Reference proteome</keyword>
<feature type="signal peptide" evidence="12">
    <location>
        <begin position="1"/>
        <end position="25"/>
    </location>
</feature>
<keyword evidence="10" id="KW-0175">Coiled coil</keyword>
<protein>
    <submittedName>
        <fullName evidence="15">Laminin subunit alpha-3-like</fullName>
    </submittedName>
</protein>
<feature type="region of interest" description="Disordered" evidence="11">
    <location>
        <begin position="1276"/>
        <end position="1297"/>
    </location>
</feature>
<feature type="domain" description="Laminin G" evidence="13">
    <location>
        <begin position="1109"/>
        <end position="1268"/>
    </location>
</feature>
<sequence length="1645" mass="183968">MHRKTSWPSGVWLVLLCIALVGSSAQKHPKSQHDGHSHEKIHSTKKYCEPSFSNQTKCGSGFYRERTGPYRGQCAPCRCNGLSDECDEQTGNCVNCPFNTTGNRCQRCKEGYYGNPGNRTCQACPCPFTWNNFALACLDIGSGVVECLCKRGYSGFSCERCAHGYFGNPLVHGGSCKPCKWGDSNLDVCDPLAGGCDSCTYTLLIDLEKTDDSLTWLEQQLQNISLVSGSHSNLTNLEANIADIKILSASYSSAVRQLEPKSKQQEADVNIVRNNLSQLFHKTLQFESDLDKVLQNVNGTKLKADELLPKAESLFTATQDLIKRLSEVKPGGSITLSENDRVRMVEEAQRFVQEMRGRSCAAQRGRAGSEQEEAHTLLIQASDSLRKLAKLLSEAEEKFNATQALNLKSRAALQHLWMKNKLSTLLPVTEMTKDLLHNVTDIVLMLKDRQQESENHAAQLDGAGRELSVRLNKSFQMKKKWDVVNRAEEQTEQLHRAAAEYQQVFSNSLDSNQLLSVLRKGGYNSVINAIEKAEVAANQSKEAADRAIMANQDLVKRSKGLKESITDLQTQASDTQSYFDRLSYTLTTSKHHVTREKDKREALKMSISAVGSDLRALRGDDNKVLIESAKMAASVSKSTVRALTQRVRNISQEMERLTLTTVNMDNVLTNAEQALTNLETALPVLTNRLRQVETLKGKVAPSANMTESIRRIKDVVDETRTFVNRLSIAMTFNGKSHVELPPPRILEDIKPFTSVDLLLNRHQNNPPKADRRRRQRQGDQRDANLFVFYLGNKDVSGDYIGMAIRDNVLICVFKLGDVVHEVETSPITRSTNLNSSYFDRIVFHRVYRDAEVIIIRNFTSQQPVRLAPIRHLSNTVTSVLHLDPDSVVFYVGGHPDDFTPPLELRYSSFRGAMKLSYINDKPVSLFNYKHAANMNEKQPYIKIPKTEVSDYYDGTGYRMAFVKEPEKKRRRLFKFHTNSREAEALLFYIGNEASFLCAFVERGFLVLQARQAGRERRAQSAEKITLFDKAFIITVAEQFTVHYGQQSISTEHIHANYTSYYVGGLPAHLRLRHNITAPPLRGCVDHVTADAEIIEYNRTLGVADGCPHSLLGVRTATLYSALPLDSLFVWDERPVTVSLGFRTTDRDGTLVRSRSQGSSAYGLHLSLSDGYVVFNSNNYSLKSDERYSDGKWHYLSAVKTPKGLELSVDNIKAAQAPLHHFRAVDQKSQEEKFKCCISNLYIRRLEQNFIPADLSSLPQMGDMLVGQCSLHTEPKKHHNNKHVQGPTGSQCKHQQSHRGEHQLYDEHSWLSYSLPQEDLNYRPHLSVDVKTKSSKGLILHVAGRGAVPLLALYVANGKIKMSLGQNRLIQHKQNSNDGNWHRVELSVEKHTFHLLVDGVRVTDGHLPNDEGSSLDLSNTVYLGSDLKSRTIKGYNIPMNSITGCIRDFRMNNVAVGEPETSYRTLPCPDGFTEMGTYFGGGHIILDNYLTVSSHFVLSFELRPRYLTGLLFLARSDNASLSVYLMENKVGVEVNIGNTAVSVSVTPRKSLCNGRFHTVTVSKQNDVFKIAADATSEEKAFPVTALSHATTLKYLHIGGTRNYSQVPVSSPFVGCLRKVKINGRPVVFETESTLTDAVSLSGCPKG</sequence>
<organism evidence="15 16">
    <name type="scientific">Solea senegalensis</name>
    <name type="common">Senegalese sole</name>
    <dbReference type="NCBI Taxonomy" id="28829"/>
    <lineage>
        <taxon>Eukaryota</taxon>
        <taxon>Metazoa</taxon>
        <taxon>Chordata</taxon>
        <taxon>Craniata</taxon>
        <taxon>Vertebrata</taxon>
        <taxon>Euteleostomi</taxon>
        <taxon>Actinopterygii</taxon>
        <taxon>Neopterygii</taxon>
        <taxon>Teleostei</taxon>
        <taxon>Neoteleostei</taxon>
        <taxon>Acanthomorphata</taxon>
        <taxon>Carangaria</taxon>
        <taxon>Pleuronectiformes</taxon>
        <taxon>Pleuronectoidei</taxon>
        <taxon>Soleidae</taxon>
        <taxon>Solea</taxon>
    </lineage>
</organism>
<dbReference type="PROSITE" id="PS50027">
    <property type="entry name" value="EGF_LAM_2"/>
    <property type="match status" value="1"/>
</dbReference>
<dbReference type="FunFam" id="2.10.25.10:FF:000188">
    <property type="entry name" value="Laminin subunit gamma 2"/>
    <property type="match status" value="1"/>
</dbReference>
<dbReference type="Pfam" id="PF24973">
    <property type="entry name" value="EGF_LMN_ATRN"/>
    <property type="match status" value="1"/>
</dbReference>
<name>A0AAV6PK69_SOLSE</name>
<dbReference type="InterPro" id="IPR002049">
    <property type="entry name" value="LE_dom"/>
</dbReference>
<dbReference type="SMART" id="SM00282">
    <property type="entry name" value="LamG"/>
    <property type="match status" value="5"/>
</dbReference>
<feature type="domain" description="Laminin EGF-like" evidence="14">
    <location>
        <begin position="77"/>
        <end position="123"/>
    </location>
</feature>
<accession>A0AAV6PK69</accession>
<comment type="caution">
    <text evidence="9">Lacks conserved residue(s) required for the propagation of feature annotation.</text>
</comment>
<feature type="disulfide bond" evidence="9">
    <location>
        <begin position="96"/>
        <end position="105"/>
    </location>
</feature>
<evidence type="ECO:0000256" key="3">
    <source>
        <dbReference type="ARBA" id="ARBA00022729"/>
    </source>
</evidence>
<dbReference type="InterPro" id="IPR010307">
    <property type="entry name" value="Laminin_dom_II"/>
</dbReference>
<dbReference type="InterPro" id="IPR056863">
    <property type="entry name" value="LMN_ATRN_NET-like_EGF"/>
</dbReference>
<evidence type="ECO:0000256" key="9">
    <source>
        <dbReference type="PROSITE-ProRule" id="PRU00460"/>
    </source>
</evidence>
<keyword evidence="5" id="KW-0272">Extracellular matrix</keyword>
<dbReference type="InterPro" id="IPR050372">
    <property type="entry name" value="Neurexin-related_CASP"/>
</dbReference>
<feature type="coiled-coil region" evidence="10">
    <location>
        <begin position="378"/>
        <end position="405"/>
    </location>
</feature>
<dbReference type="InterPro" id="IPR001791">
    <property type="entry name" value="Laminin_G"/>
</dbReference>
<evidence type="ECO:0000256" key="5">
    <source>
        <dbReference type="ARBA" id="ARBA00022869"/>
    </source>
</evidence>